<dbReference type="Proteomes" id="UP001597114">
    <property type="component" value="Unassembled WGS sequence"/>
</dbReference>
<sequence length="72" mass="7742">MSCPTKSGLHRPLATIHGQYTPKFRYLPVPVAECPADPTTHFVLRSFTVGWFGHLTSTGYGTTHDLVAAGAA</sequence>
<proteinExistence type="predicted"/>
<comment type="caution">
    <text evidence="1">The sequence shown here is derived from an EMBL/GenBank/DDBJ whole genome shotgun (WGS) entry which is preliminary data.</text>
</comment>
<accession>A0ABW4EZE4</accession>
<protein>
    <submittedName>
        <fullName evidence="1">Uncharacterized protein</fullName>
    </submittedName>
</protein>
<evidence type="ECO:0000313" key="2">
    <source>
        <dbReference type="Proteomes" id="UP001597114"/>
    </source>
</evidence>
<evidence type="ECO:0000313" key="1">
    <source>
        <dbReference type="EMBL" id="MFD1520271.1"/>
    </source>
</evidence>
<organism evidence="1 2">
    <name type="scientific">Pseudonocardia yunnanensis</name>
    <dbReference type="NCBI Taxonomy" id="58107"/>
    <lineage>
        <taxon>Bacteria</taxon>
        <taxon>Bacillati</taxon>
        <taxon>Actinomycetota</taxon>
        <taxon>Actinomycetes</taxon>
        <taxon>Pseudonocardiales</taxon>
        <taxon>Pseudonocardiaceae</taxon>
        <taxon>Pseudonocardia</taxon>
    </lineage>
</organism>
<dbReference type="EMBL" id="JBHUCO010000024">
    <property type="protein sequence ID" value="MFD1520271.1"/>
    <property type="molecule type" value="Genomic_DNA"/>
</dbReference>
<dbReference type="RefSeq" id="WP_344727489.1">
    <property type="nucleotide sequence ID" value="NZ_BAAAUS010000043.1"/>
</dbReference>
<keyword evidence="2" id="KW-1185">Reference proteome</keyword>
<gene>
    <name evidence="1" type="ORF">ACFSJD_22445</name>
</gene>
<reference evidence="2" key="1">
    <citation type="journal article" date="2019" name="Int. J. Syst. Evol. Microbiol.">
        <title>The Global Catalogue of Microorganisms (GCM) 10K type strain sequencing project: providing services to taxonomists for standard genome sequencing and annotation.</title>
        <authorList>
            <consortium name="The Broad Institute Genomics Platform"/>
            <consortium name="The Broad Institute Genome Sequencing Center for Infectious Disease"/>
            <person name="Wu L."/>
            <person name="Ma J."/>
        </authorList>
    </citation>
    <scope>NUCLEOTIDE SEQUENCE [LARGE SCALE GENOMIC DNA]</scope>
    <source>
        <strain evidence="2">CCM 7043</strain>
    </source>
</reference>
<name>A0ABW4EZE4_9PSEU</name>